<proteinExistence type="predicted"/>
<protein>
    <submittedName>
        <fullName evidence="2">2304_t:CDS:1</fullName>
    </submittedName>
</protein>
<dbReference type="Proteomes" id="UP000789739">
    <property type="component" value="Unassembled WGS sequence"/>
</dbReference>
<evidence type="ECO:0000256" key="1">
    <source>
        <dbReference type="SAM" id="MobiDB-lite"/>
    </source>
</evidence>
<reference evidence="2" key="1">
    <citation type="submission" date="2021-06" db="EMBL/GenBank/DDBJ databases">
        <authorList>
            <person name="Kallberg Y."/>
            <person name="Tangrot J."/>
            <person name="Rosling A."/>
        </authorList>
    </citation>
    <scope>NUCLEOTIDE SEQUENCE</scope>
    <source>
        <strain evidence="2">BR232B</strain>
    </source>
</reference>
<gene>
    <name evidence="2" type="ORF">PBRASI_LOCUS10923</name>
</gene>
<organism evidence="2 3">
    <name type="scientific">Paraglomus brasilianum</name>
    <dbReference type="NCBI Taxonomy" id="144538"/>
    <lineage>
        <taxon>Eukaryota</taxon>
        <taxon>Fungi</taxon>
        <taxon>Fungi incertae sedis</taxon>
        <taxon>Mucoromycota</taxon>
        <taxon>Glomeromycotina</taxon>
        <taxon>Glomeromycetes</taxon>
        <taxon>Paraglomerales</taxon>
        <taxon>Paraglomeraceae</taxon>
        <taxon>Paraglomus</taxon>
    </lineage>
</organism>
<dbReference type="AlphaFoldDB" id="A0A9N9E3S5"/>
<accession>A0A9N9E3S5</accession>
<name>A0A9N9E3S5_9GLOM</name>
<comment type="caution">
    <text evidence="2">The sequence shown here is derived from an EMBL/GenBank/DDBJ whole genome shotgun (WGS) entry which is preliminary data.</text>
</comment>
<keyword evidence="3" id="KW-1185">Reference proteome</keyword>
<feature type="non-terminal residue" evidence="2">
    <location>
        <position position="434"/>
    </location>
</feature>
<evidence type="ECO:0000313" key="2">
    <source>
        <dbReference type="EMBL" id="CAG8663650.1"/>
    </source>
</evidence>
<sequence>TTSTSSSPSNRSETSNSLQPGMTTAAYLTSMVPASISDTMRSWEDSFPSSPPPNTIIKYTTPITTTSLNEGTTRELSVSSIRNRSTIGRVDTSRNGSDEALAQTWSTMPPGQAYLDMNLYHLFPSLTETTLDTGCAPSTGCTPYTTTVEEEWLPDIAWWNSNPSGEETMTVLTTQSDAEERLGSLPDGLWASNLYPSSEPIQHTETASTPTSTYLRHRRASQEPVSDPLLMEYDGLIPTEEELRADIDQLVGIGCAEETELPEEEDQEDQCDGQRTCTLVQNHTTALEKSQSLTIPQTTTNTTVEEEETEGEGSVVGREDVEELEVEPMELEKWENSGVELVNKRGGSRSKMTWEEGFKRAKRNLKKEFDLAEAYSLGKVIVNGNKKNSKLALQYLGKWWKRVVIAVYKLNKDNEADLEELSPTTYYHMSRQER</sequence>
<feature type="compositionally biased region" description="Low complexity" evidence="1">
    <location>
        <begin position="1"/>
        <end position="17"/>
    </location>
</feature>
<feature type="region of interest" description="Disordered" evidence="1">
    <location>
        <begin position="1"/>
        <end position="24"/>
    </location>
</feature>
<feature type="region of interest" description="Disordered" evidence="1">
    <location>
        <begin position="295"/>
        <end position="317"/>
    </location>
</feature>
<dbReference type="EMBL" id="CAJVPI010003934">
    <property type="protein sequence ID" value="CAG8663650.1"/>
    <property type="molecule type" value="Genomic_DNA"/>
</dbReference>
<feature type="non-terminal residue" evidence="2">
    <location>
        <position position="1"/>
    </location>
</feature>
<evidence type="ECO:0000313" key="3">
    <source>
        <dbReference type="Proteomes" id="UP000789739"/>
    </source>
</evidence>